<dbReference type="Proteomes" id="UP000288805">
    <property type="component" value="Unassembled WGS sequence"/>
</dbReference>
<evidence type="ECO:0008006" key="3">
    <source>
        <dbReference type="Google" id="ProtNLM"/>
    </source>
</evidence>
<evidence type="ECO:0000313" key="2">
    <source>
        <dbReference type="Proteomes" id="UP000288805"/>
    </source>
</evidence>
<dbReference type="InterPro" id="IPR052343">
    <property type="entry name" value="Retrotransposon-Effector_Assoc"/>
</dbReference>
<evidence type="ECO:0000313" key="1">
    <source>
        <dbReference type="EMBL" id="RVX04898.1"/>
    </source>
</evidence>
<proteinExistence type="predicted"/>
<gene>
    <name evidence="1" type="ORF">CK203_019317</name>
</gene>
<dbReference type="PANTHER" id="PTHR46890:SF1">
    <property type="entry name" value="REVERSE TRANSCRIPTASE DOMAIN-CONTAINING PROTEIN"/>
    <property type="match status" value="1"/>
</dbReference>
<name>A0A438J7G2_VITVI</name>
<dbReference type="PANTHER" id="PTHR46890">
    <property type="entry name" value="NON-LTR RETROLELEMENT REVERSE TRANSCRIPTASE-LIKE PROTEIN-RELATED"/>
    <property type="match status" value="1"/>
</dbReference>
<protein>
    <recommendedName>
        <fullName evidence="3">Reverse transcriptase domain-containing protein</fullName>
    </recommendedName>
</protein>
<reference evidence="1 2" key="1">
    <citation type="journal article" date="2018" name="PLoS Genet.">
        <title>Population sequencing reveals clonal diversity and ancestral inbreeding in the grapevine cultivar Chardonnay.</title>
        <authorList>
            <person name="Roach M.J."/>
            <person name="Johnson D.L."/>
            <person name="Bohlmann J."/>
            <person name="van Vuuren H.J."/>
            <person name="Jones S.J."/>
            <person name="Pretorius I.S."/>
            <person name="Schmidt S.A."/>
            <person name="Borneman A.R."/>
        </authorList>
    </citation>
    <scope>NUCLEOTIDE SEQUENCE [LARGE SCALE GENOMIC DNA]</scope>
    <source>
        <strain evidence="2">cv. Chardonnay</strain>
        <tissue evidence="1">Leaf</tissue>
    </source>
</reference>
<comment type="caution">
    <text evidence="1">The sequence shown here is derived from an EMBL/GenBank/DDBJ whole genome shotgun (WGS) entry which is preliminary data.</text>
</comment>
<organism evidence="1 2">
    <name type="scientific">Vitis vinifera</name>
    <name type="common">Grape</name>
    <dbReference type="NCBI Taxonomy" id="29760"/>
    <lineage>
        <taxon>Eukaryota</taxon>
        <taxon>Viridiplantae</taxon>
        <taxon>Streptophyta</taxon>
        <taxon>Embryophyta</taxon>
        <taxon>Tracheophyta</taxon>
        <taxon>Spermatophyta</taxon>
        <taxon>Magnoliopsida</taxon>
        <taxon>eudicotyledons</taxon>
        <taxon>Gunneridae</taxon>
        <taxon>Pentapetalae</taxon>
        <taxon>rosids</taxon>
        <taxon>Vitales</taxon>
        <taxon>Vitaceae</taxon>
        <taxon>Viteae</taxon>
        <taxon>Vitis</taxon>
    </lineage>
</organism>
<dbReference type="EMBL" id="QGNW01000058">
    <property type="protein sequence ID" value="RVX04898.1"/>
    <property type="molecule type" value="Genomic_DNA"/>
</dbReference>
<sequence length="222" mass="25338">MESRYWGLQLDHLSLQEAENLELPFSKEEVRSALMEMNGDKTPGPDGFTVAFWQDCWTCEGGDHGNGLPQGDPLSPYLFVMEMEVLSVLIRRVVEGAFFQERAFNSLELDLVLVEAALGLRINLAKSEIIPIGEVDEVDVLAMELGCKENLWKKVILVKYGQEGLGWKTNEANGTFGVVVWKEILKETDWNATVEEVWDQNFGQGGWNLRFFRAFNDWELDW</sequence>
<dbReference type="AlphaFoldDB" id="A0A438J7G2"/>
<accession>A0A438J7G2</accession>